<dbReference type="PROSITE" id="PS51257">
    <property type="entry name" value="PROKAR_LIPOPROTEIN"/>
    <property type="match status" value="1"/>
</dbReference>
<protein>
    <recommendedName>
        <fullName evidence="2">DUF4595 domain-containing protein</fullName>
    </recommendedName>
</protein>
<accession>A0A1T4P5Z7</accession>
<keyword evidence="1" id="KW-0732">Signal</keyword>
<dbReference type="eggNOG" id="ENOG5033VS4">
    <property type="taxonomic scope" value="Bacteria"/>
</dbReference>
<dbReference type="Proteomes" id="UP000190065">
    <property type="component" value="Unassembled WGS sequence"/>
</dbReference>
<sequence>MRKLFQLALMVTLTVGTTMMASCSKDNSDEPEQKMVNGTDVNPRNVFPLGLPKKISEIVLTLNEKGQLVQFSEPNSNDRATFEYKDVALGSTQAPQVILTETDEPDKHVYELYLNQDGFVTHAKETHYSNDHIAGKATWDFAYNADNQLKDVKCSADKKHIVLEYQNGNVVKTTTTTVVKPTEVTTITYATASIRPIENKTGVMLFATTLDADFDNLEVAYYAGLLGKPSKNLPLQSEKSGNKATSKWTLDSNGNPTALDHSFSNSSERFRTSFTW</sequence>
<evidence type="ECO:0000256" key="1">
    <source>
        <dbReference type="SAM" id="SignalP"/>
    </source>
</evidence>
<name>A0A1T4P5Z7_9BACT</name>
<dbReference type="CDD" id="cd12871">
    <property type="entry name" value="Bacuni_01323_like"/>
    <property type="match status" value="1"/>
</dbReference>
<dbReference type="RefSeq" id="WP_025070168.1">
    <property type="nucleotide sequence ID" value="NZ_FUXK01000013.1"/>
</dbReference>
<feature type="signal peptide" evidence="1">
    <location>
        <begin position="1"/>
        <end position="21"/>
    </location>
</feature>
<dbReference type="Pfam" id="PF15283">
    <property type="entry name" value="DUF4595"/>
    <property type="match status" value="1"/>
</dbReference>
<gene>
    <name evidence="3" type="ORF">SAMN02745202_01302</name>
</gene>
<dbReference type="Gene3D" id="2.40.160.190">
    <property type="match status" value="1"/>
</dbReference>
<proteinExistence type="predicted"/>
<dbReference type="EMBL" id="FUXK01000013">
    <property type="protein sequence ID" value="SJZ86869.1"/>
    <property type="molecule type" value="Genomic_DNA"/>
</dbReference>
<reference evidence="3 4" key="1">
    <citation type="submission" date="2017-02" db="EMBL/GenBank/DDBJ databases">
        <authorList>
            <person name="Peterson S.W."/>
        </authorList>
    </citation>
    <scope>NUCLEOTIDE SEQUENCE [LARGE SCALE GENOMIC DNA]</scope>
    <source>
        <strain evidence="3 4">ATCC 43324</strain>
    </source>
</reference>
<dbReference type="InterPro" id="IPR027931">
    <property type="entry name" value="DUF4595"/>
</dbReference>
<evidence type="ECO:0000313" key="3">
    <source>
        <dbReference type="EMBL" id="SJZ86869.1"/>
    </source>
</evidence>
<organism evidence="3 4">
    <name type="scientific">Segatella oulorum</name>
    <dbReference type="NCBI Taxonomy" id="28136"/>
    <lineage>
        <taxon>Bacteria</taxon>
        <taxon>Pseudomonadati</taxon>
        <taxon>Bacteroidota</taxon>
        <taxon>Bacteroidia</taxon>
        <taxon>Bacteroidales</taxon>
        <taxon>Prevotellaceae</taxon>
        <taxon>Segatella</taxon>
    </lineage>
</organism>
<feature type="chain" id="PRO_5010556939" description="DUF4595 domain-containing protein" evidence="1">
    <location>
        <begin position="22"/>
        <end position="276"/>
    </location>
</feature>
<feature type="domain" description="DUF4595" evidence="2">
    <location>
        <begin position="62"/>
        <end position="257"/>
    </location>
</feature>
<evidence type="ECO:0000313" key="4">
    <source>
        <dbReference type="Proteomes" id="UP000190065"/>
    </source>
</evidence>
<dbReference type="STRING" id="28136.SAMN02745202_01302"/>
<evidence type="ECO:0000259" key="2">
    <source>
        <dbReference type="Pfam" id="PF15283"/>
    </source>
</evidence>
<dbReference type="AlphaFoldDB" id="A0A1T4P5Z7"/>